<gene>
    <name evidence="2" type="ORF">FRX31_008350</name>
</gene>
<dbReference type="OrthoDB" id="1701699at2759"/>
<sequence>MAASSEIQRVPHHSRSNSSPSRSHPLTLCVEEQLCHLRSLELATSSSSICHNLAGLQDLYDCVDDILQSSLA</sequence>
<accession>A0A7J6WX82</accession>
<dbReference type="AlphaFoldDB" id="A0A7J6WX82"/>
<name>A0A7J6WX82_THATH</name>
<reference evidence="2 3" key="1">
    <citation type="submission" date="2020-06" db="EMBL/GenBank/DDBJ databases">
        <title>Transcriptomic and genomic resources for Thalictrum thalictroides and T. hernandezii: Facilitating candidate gene discovery in an emerging model plant lineage.</title>
        <authorList>
            <person name="Arias T."/>
            <person name="Riano-Pachon D.M."/>
            <person name="Di Stilio V.S."/>
        </authorList>
    </citation>
    <scope>NUCLEOTIDE SEQUENCE [LARGE SCALE GENOMIC DNA]</scope>
    <source>
        <strain evidence="3">cv. WT478/WT964</strain>
        <tissue evidence="2">Leaves</tissue>
    </source>
</reference>
<feature type="region of interest" description="Disordered" evidence="1">
    <location>
        <begin position="1"/>
        <end position="24"/>
    </location>
</feature>
<proteinExistence type="predicted"/>
<evidence type="ECO:0000256" key="1">
    <source>
        <dbReference type="SAM" id="MobiDB-lite"/>
    </source>
</evidence>
<dbReference type="PANTHER" id="PTHR33070:SF120">
    <property type="entry name" value="EXPRESSED PROTEIN"/>
    <property type="match status" value="1"/>
</dbReference>
<evidence type="ECO:0000313" key="3">
    <source>
        <dbReference type="Proteomes" id="UP000554482"/>
    </source>
</evidence>
<comment type="caution">
    <text evidence="2">The sequence shown here is derived from an EMBL/GenBank/DDBJ whole genome shotgun (WGS) entry which is preliminary data.</text>
</comment>
<dbReference type="EMBL" id="JABWDY010008614">
    <property type="protein sequence ID" value="KAF5202066.1"/>
    <property type="molecule type" value="Genomic_DNA"/>
</dbReference>
<dbReference type="PANTHER" id="PTHR33070">
    <property type="entry name" value="OS06G0725500 PROTEIN"/>
    <property type="match status" value="1"/>
</dbReference>
<evidence type="ECO:0000313" key="2">
    <source>
        <dbReference type="EMBL" id="KAF5202066.1"/>
    </source>
</evidence>
<dbReference type="Proteomes" id="UP000554482">
    <property type="component" value="Unassembled WGS sequence"/>
</dbReference>
<protein>
    <submittedName>
        <fullName evidence="2">Uncharacterized protein</fullName>
    </submittedName>
</protein>
<organism evidence="2 3">
    <name type="scientific">Thalictrum thalictroides</name>
    <name type="common">Rue-anemone</name>
    <name type="synonym">Anemone thalictroides</name>
    <dbReference type="NCBI Taxonomy" id="46969"/>
    <lineage>
        <taxon>Eukaryota</taxon>
        <taxon>Viridiplantae</taxon>
        <taxon>Streptophyta</taxon>
        <taxon>Embryophyta</taxon>
        <taxon>Tracheophyta</taxon>
        <taxon>Spermatophyta</taxon>
        <taxon>Magnoliopsida</taxon>
        <taxon>Ranunculales</taxon>
        <taxon>Ranunculaceae</taxon>
        <taxon>Thalictroideae</taxon>
        <taxon>Thalictrum</taxon>
    </lineage>
</organism>
<keyword evidence="3" id="KW-1185">Reference proteome</keyword>